<accession>A0A399P2Z8</accession>
<sequence length="112" mass="12079">MREDGRADAPVAPVWHWLTCAAHYGVPAAWGGAARRERGAPYADPGGGTPIPAPSPPSSRAPVAPSPPRSPHAHVPSPRPRPGGRRPARRRHPHHLHRGDRDRPLRRAGRAL</sequence>
<dbReference type="Proteomes" id="UP000266634">
    <property type="component" value="Unassembled WGS sequence"/>
</dbReference>
<evidence type="ECO:0000313" key="3">
    <source>
        <dbReference type="Proteomes" id="UP000266634"/>
    </source>
</evidence>
<comment type="caution">
    <text evidence="2">The sequence shown here is derived from an EMBL/GenBank/DDBJ whole genome shotgun (WGS) entry which is preliminary data.</text>
</comment>
<feature type="compositionally biased region" description="Basic residues" evidence="1">
    <location>
        <begin position="82"/>
        <end position="98"/>
    </location>
</feature>
<dbReference type="AlphaFoldDB" id="A0A399P2Z8"/>
<feature type="non-terminal residue" evidence="2">
    <location>
        <position position="112"/>
    </location>
</feature>
<name>A0A399P2Z8_9MICO</name>
<organism evidence="2 3">
    <name type="scientific">Clavibacter michiganensis subsp. insidiosus</name>
    <dbReference type="NCBI Taxonomy" id="33014"/>
    <lineage>
        <taxon>Bacteria</taxon>
        <taxon>Bacillati</taxon>
        <taxon>Actinomycetota</taxon>
        <taxon>Actinomycetes</taxon>
        <taxon>Micrococcales</taxon>
        <taxon>Microbacteriaceae</taxon>
        <taxon>Clavibacter</taxon>
    </lineage>
</organism>
<gene>
    <name evidence="2" type="ORF">DZF93_19405</name>
</gene>
<evidence type="ECO:0000313" key="2">
    <source>
        <dbReference type="EMBL" id="RII99146.1"/>
    </source>
</evidence>
<evidence type="ECO:0000256" key="1">
    <source>
        <dbReference type="SAM" id="MobiDB-lite"/>
    </source>
</evidence>
<reference evidence="2 3" key="1">
    <citation type="submission" date="2018-08" db="EMBL/GenBank/DDBJ databases">
        <title>Genome Sequence of Clavibacter michiganensis Subspecies type strains, and the Atypical Peach-Colored Strains Isolated from Tomato.</title>
        <authorList>
            <person name="Osdaghi E."/>
            <person name="Portier P."/>
            <person name="Briand M."/>
            <person name="Jacques M.-A."/>
        </authorList>
    </citation>
    <scope>NUCLEOTIDE SEQUENCE [LARGE SCALE GENOMIC DNA]</scope>
    <source>
        <strain evidence="2 3">CFBP 6488</strain>
    </source>
</reference>
<feature type="region of interest" description="Disordered" evidence="1">
    <location>
        <begin position="37"/>
        <end position="112"/>
    </location>
</feature>
<dbReference type="EMBL" id="QWEA01001506">
    <property type="protein sequence ID" value="RII99146.1"/>
    <property type="molecule type" value="Genomic_DNA"/>
</dbReference>
<protein>
    <submittedName>
        <fullName evidence="2">Uncharacterized protein</fullName>
    </submittedName>
</protein>
<feature type="compositionally biased region" description="Pro residues" evidence="1">
    <location>
        <begin position="51"/>
        <end position="70"/>
    </location>
</feature>
<proteinExistence type="predicted"/>